<feature type="compositionally biased region" description="Basic and acidic residues" evidence="1">
    <location>
        <begin position="495"/>
        <end position="523"/>
    </location>
</feature>
<dbReference type="OrthoDB" id="10043502at2759"/>
<gene>
    <name evidence="2" type="ORF">MATL_G00126260</name>
</gene>
<evidence type="ECO:0000313" key="2">
    <source>
        <dbReference type="EMBL" id="KAG7469187.1"/>
    </source>
</evidence>
<sequence length="707" mass="77386">MKSSRAVFTRESFFPPDPPIPKTHYNPSPKKKMSKKQRKTNLSPVRLDKPHSHFPTQVDSLGPEDQRLTGPNVHCPSTTTVVQPSFSESWPSTDSESSPANTTVFPSNKALPQAANSGKSPSSAERGTQEDSVLAKYVERFRHGRPQSREERQRMAVTAGERRPFWWLSSSPPGSTSTTTQPAQKGSSLAHGDGRTTTPQSPIGQSRPSPSHSPHAAPLDFSVTGLSDSSHCDPGDPEILQLQERASRLLQRSEDSLSSGSLPISSEGLGCSDLSSPVSADEPVRRPAVASLLEPTTSAFTPTVLPVGPLSKPSLGGHRAPPTCPDEDILFQWRLRRKMEQARQWPLLQPQGPALHQPQASRQPQQARHGFYYSDPPQRVSHLFTPAPQDPSFPHGVPAPTLPAPSLPIASPSVSKLRPDAPVAAHMHLLCDVLPCPLQHPPSSRRRSPRKREVPPRDSAYSPPKGRPSSTETSSEELPSKESSSPPLVSSETADEQRRTEEKKAGRQRKDAFQKAEAERGEKPTVPSCSKKTSARNHRSGEGDQVESHKRPTQTEKGVTRDRMEKDKVTRQPEGSSKEGKWEKGQRSRREGRLGDQAPPPSPIHSALGQVISEVLFPTSDSSPRPRTPGSSDSPRCTPPAPPQSPAPPPSMPQAPEVIAQLLQEAEDSDGLEFEDDPLLQVLRQQREWVKQQISEVDTMLNELQED</sequence>
<dbReference type="AlphaFoldDB" id="A0A9D3TBG8"/>
<feature type="compositionally biased region" description="Low complexity" evidence="1">
    <location>
        <begin position="84"/>
        <end position="99"/>
    </location>
</feature>
<feature type="compositionally biased region" description="Basic and acidic residues" evidence="1">
    <location>
        <begin position="137"/>
        <end position="164"/>
    </location>
</feature>
<feature type="compositionally biased region" description="Polar residues" evidence="1">
    <location>
        <begin position="114"/>
        <end position="126"/>
    </location>
</feature>
<reference evidence="2" key="1">
    <citation type="submission" date="2021-01" db="EMBL/GenBank/DDBJ databases">
        <authorList>
            <person name="Zahm M."/>
            <person name="Roques C."/>
            <person name="Cabau C."/>
            <person name="Klopp C."/>
            <person name="Donnadieu C."/>
            <person name="Jouanno E."/>
            <person name="Lampietro C."/>
            <person name="Louis A."/>
            <person name="Herpin A."/>
            <person name="Echchiki A."/>
            <person name="Berthelot C."/>
            <person name="Parey E."/>
            <person name="Roest-Crollius H."/>
            <person name="Braasch I."/>
            <person name="Postlethwait J."/>
            <person name="Bobe J."/>
            <person name="Montfort J."/>
            <person name="Bouchez O."/>
            <person name="Begum T."/>
            <person name="Mejri S."/>
            <person name="Adams A."/>
            <person name="Chen W.-J."/>
            <person name="Guiguen Y."/>
        </authorList>
    </citation>
    <scope>NUCLEOTIDE SEQUENCE</scope>
    <source>
        <strain evidence="2">YG-15Mar2019-1</strain>
        <tissue evidence="2">Brain</tissue>
    </source>
</reference>
<dbReference type="PANTHER" id="PTHR22045:SF6">
    <property type="entry name" value="PROLINE AND SERINE-RICH PROTEIN 3"/>
    <property type="match status" value="1"/>
</dbReference>
<evidence type="ECO:0008006" key="4">
    <source>
        <dbReference type="Google" id="ProtNLM"/>
    </source>
</evidence>
<evidence type="ECO:0000256" key="1">
    <source>
        <dbReference type="SAM" id="MobiDB-lite"/>
    </source>
</evidence>
<feature type="compositionally biased region" description="Low complexity" evidence="1">
    <location>
        <begin position="206"/>
        <end position="218"/>
    </location>
</feature>
<feature type="region of interest" description="Disordered" evidence="1">
    <location>
        <begin position="439"/>
        <end position="657"/>
    </location>
</feature>
<name>A0A9D3TBG8_MEGAT</name>
<dbReference type="InterPro" id="IPR037646">
    <property type="entry name" value="PROSER3"/>
</dbReference>
<evidence type="ECO:0000313" key="3">
    <source>
        <dbReference type="Proteomes" id="UP001046870"/>
    </source>
</evidence>
<feature type="compositionally biased region" description="Pro residues" evidence="1">
    <location>
        <begin position="637"/>
        <end position="653"/>
    </location>
</feature>
<feature type="compositionally biased region" description="Basic residues" evidence="1">
    <location>
        <begin position="29"/>
        <end position="39"/>
    </location>
</feature>
<keyword evidence="3" id="KW-1185">Reference proteome</keyword>
<feature type="compositionally biased region" description="Low complexity" evidence="1">
    <location>
        <begin position="169"/>
        <end position="180"/>
    </location>
</feature>
<feature type="compositionally biased region" description="Low complexity" evidence="1">
    <location>
        <begin position="468"/>
        <end position="492"/>
    </location>
</feature>
<feature type="region of interest" description="Disordered" evidence="1">
    <location>
        <begin position="250"/>
        <end position="282"/>
    </location>
</feature>
<feature type="compositionally biased region" description="Low complexity" evidence="1">
    <location>
        <begin position="256"/>
        <end position="270"/>
    </location>
</feature>
<feature type="region of interest" description="Disordered" evidence="1">
    <location>
        <begin position="351"/>
        <end position="370"/>
    </location>
</feature>
<feature type="region of interest" description="Disordered" evidence="1">
    <location>
        <begin position="1"/>
        <end position="237"/>
    </location>
</feature>
<dbReference type="PANTHER" id="PTHR22045">
    <property type="entry name" value="PROLINE AND SERINE-RICH PROTEIN 3"/>
    <property type="match status" value="1"/>
</dbReference>
<comment type="caution">
    <text evidence="2">The sequence shown here is derived from an EMBL/GenBank/DDBJ whole genome shotgun (WGS) entry which is preliminary data.</text>
</comment>
<feature type="compositionally biased region" description="Low complexity" evidence="1">
    <location>
        <begin position="356"/>
        <end position="369"/>
    </location>
</feature>
<proteinExistence type="predicted"/>
<feature type="compositionally biased region" description="Basic and acidic residues" evidence="1">
    <location>
        <begin position="539"/>
        <end position="594"/>
    </location>
</feature>
<accession>A0A9D3TBG8</accession>
<dbReference type="EMBL" id="JAFDVH010000010">
    <property type="protein sequence ID" value="KAG7469187.1"/>
    <property type="molecule type" value="Genomic_DNA"/>
</dbReference>
<protein>
    <recommendedName>
        <fullName evidence="4">Proline and serine-rich protein 3</fullName>
    </recommendedName>
</protein>
<feature type="region of interest" description="Disordered" evidence="1">
    <location>
        <begin position="300"/>
        <end position="323"/>
    </location>
</feature>
<feature type="compositionally biased region" description="Polar residues" evidence="1">
    <location>
        <begin position="195"/>
        <end position="204"/>
    </location>
</feature>
<dbReference type="Proteomes" id="UP001046870">
    <property type="component" value="Chromosome 10"/>
</dbReference>
<organism evidence="2 3">
    <name type="scientific">Megalops atlanticus</name>
    <name type="common">Tarpon</name>
    <name type="synonym">Clupea gigantea</name>
    <dbReference type="NCBI Taxonomy" id="7932"/>
    <lineage>
        <taxon>Eukaryota</taxon>
        <taxon>Metazoa</taxon>
        <taxon>Chordata</taxon>
        <taxon>Craniata</taxon>
        <taxon>Vertebrata</taxon>
        <taxon>Euteleostomi</taxon>
        <taxon>Actinopterygii</taxon>
        <taxon>Neopterygii</taxon>
        <taxon>Teleostei</taxon>
        <taxon>Elopiformes</taxon>
        <taxon>Megalopidae</taxon>
        <taxon>Megalops</taxon>
    </lineage>
</organism>
<feature type="compositionally biased region" description="Low complexity" evidence="1">
    <location>
        <begin position="618"/>
        <end position="636"/>
    </location>
</feature>